<dbReference type="NCBIfam" id="TIGR04219">
    <property type="entry name" value="OMP_w_GlyGly"/>
    <property type="match status" value="1"/>
</dbReference>
<dbReference type="Proteomes" id="UP000254326">
    <property type="component" value="Unassembled WGS sequence"/>
</dbReference>
<feature type="chain" id="PRO_5016595865" description="TIGR04219 family outer membrane beta-barrel protein" evidence="1">
    <location>
        <begin position="19"/>
        <end position="217"/>
    </location>
</feature>
<dbReference type="RefSeq" id="WP_115468506.1">
    <property type="nucleotide sequence ID" value="NZ_QKRA01000006.1"/>
</dbReference>
<accession>A0A370U740</accession>
<dbReference type="EMBL" id="QKRA01000006">
    <property type="protein sequence ID" value="RDL43588.1"/>
    <property type="molecule type" value="Genomic_DNA"/>
</dbReference>
<dbReference type="OrthoDB" id="6708408at2"/>
<organism evidence="2 3">
    <name type="scientific">Marinomonas piezotolerans</name>
    <dbReference type="NCBI Taxonomy" id="2213058"/>
    <lineage>
        <taxon>Bacteria</taxon>
        <taxon>Pseudomonadati</taxon>
        <taxon>Pseudomonadota</taxon>
        <taxon>Gammaproteobacteria</taxon>
        <taxon>Oceanospirillales</taxon>
        <taxon>Oceanospirillaceae</taxon>
        <taxon>Marinomonas</taxon>
    </lineage>
</organism>
<comment type="caution">
    <text evidence="2">The sequence shown here is derived from an EMBL/GenBank/DDBJ whole genome shotgun (WGS) entry which is preliminary data.</text>
</comment>
<keyword evidence="3" id="KW-1185">Reference proteome</keyword>
<sequence length="217" mass="23052">MKKALIASSILLASAAQADVLGLTAEIGQYSPDASFNGSVNGQTTNSDLSGDSSTYFGVAFEHPVPVIPNVRLQGSTLEASNSNTQVKIDNTDYTLYYELLDGLAWLSLDAGVSFRQMDMDARINGSSASESFILPTGYVAAYFTLPTLPISVGGELKTLAIGDSSITDTTVKVKYESPFFVGVEGGYRNANLTIDEGSIDTEVDFDGFFVGVFADF</sequence>
<evidence type="ECO:0000256" key="1">
    <source>
        <dbReference type="SAM" id="SignalP"/>
    </source>
</evidence>
<protein>
    <recommendedName>
        <fullName evidence="4">TIGR04219 family outer membrane beta-barrel protein</fullName>
    </recommendedName>
</protein>
<evidence type="ECO:0000313" key="2">
    <source>
        <dbReference type="EMBL" id="RDL43588.1"/>
    </source>
</evidence>
<dbReference type="AlphaFoldDB" id="A0A370U740"/>
<feature type="signal peptide" evidence="1">
    <location>
        <begin position="1"/>
        <end position="18"/>
    </location>
</feature>
<reference evidence="2 3" key="1">
    <citation type="submission" date="2018-06" db="EMBL/GenBank/DDBJ databases">
        <title>Marinomonas sp. YLB-05 draft genome sequence.</title>
        <authorList>
            <person name="Yu L."/>
            <person name="Tang X."/>
        </authorList>
    </citation>
    <scope>NUCLEOTIDE SEQUENCE [LARGE SCALE GENOMIC DNA]</scope>
    <source>
        <strain evidence="2 3">YLB-05</strain>
    </source>
</reference>
<name>A0A370U740_9GAMM</name>
<dbReference type="InterPro" id="IPR026387">
    <property type="entry name" value="OMP_w_GlyGly"/>
</dbReference>
<proteinExistence type="predicted"/>
<evidence type="ECO:0008006" key="4">
    <source>
        <dbReference type="Google" id="ProtNLM"/>
    </source>
</evidence>
<gene>
    <name evidence="2" type="ORF">DN730_12620</name>
</gene>
<evidence type="ECO:0000313" key="3">
    <source>
        <dbReference type="Proteomes" id="UP000254326"/>
    </source>
</evidence>
<keyword evidence="1" id="KW-0732">Signal</keyword>